<dbReference type="AlphaFoldDB" id="A0A1Y1WR19"/>
<evidence type="ECO:0000313" key="1">
    <source>
        <dbReference type="EMBL" id="ORX75983.1"/>
    </source>
</evidence>
<sequence>MPQPSNNSSPLTPNMTMPSPVSSPQNYLYNQHKISISLPNNPSPKFNVYTNNNYLTLMKIVLDPLHHILLNINKEIFNKYSTNRKYSINNQNGVLYIILYIIGQSNVFNALLVNNNNYPLFKKISEINSANYSLDRNRISLILNDFRNNSLTLIVDDNNEFYRYCMNENVEDLNEKTEDGWSAIYIVATNNKIDILKCRLDYSMDRNIKK</sequence>
<comment type="caution">
    <text evidence="1">The sequence shown here is derived from an EMBL/GenBank/DDBJ whole genome shotgun (WGS) entry which is preliminary data.</text>
</comment>
<evidence type="ECO:0000313" key="2">
    <source>
        <dbReference type="Proteomes" id="UP000193944"/>
    </source>
</evidence>
<organism evidence="1 2">
    <name type="scientific">Anaeromyces robustus</name>
    <dbReference type="NCBI Taxonomy" id="1754192"/>
    <lineage>
        <taxon>Eukaryota</taxon>
        <taxon>Fungi</taxon>
        <taxon>Fungi incertae sedis</taxon>
        <taxon>Chytridiomycota</taxon>
        <taxon>Chytridiomycota incertae sedis</taxon>
        <taxon>Neocallimastigomycetes</taxon>
        <taxon>Neocallimastigales</taxon>
        <taxon>Neocallimastigaceae</taxon>
        <taxon>Anaeromyces</taxon>
    </lineage>
</organism>
<accession>A0A1Y1WR19</accession>
<gene>
    <name evidence="1" type="ORF">BCR32DRAFT_284668</name>
</gene>
<reference evidence="1 2" key="2">
    <citation type="submission" date="2016-08" db="EMBL/GenBank/DDBJ databases">
        <title>Pervasive Adenine N6-methylation of Active Genes in Fungi.</title>
        <authorList>
            <consortium name="DOE Joint Genome Institute"/>
            <person name="Mondo S.J."/>
            <person name="Dannebaum R.O."/>
            <person name="Kuo R.C."/>
            <person name="Labutti K."/>
            <person name="Haridas S."/>
            <person name="Kuo A."/>
            <person name="Salamov A."/>
            <person name="Ahrendt S.R."/>
            <person name="Lipzen A."/>
            <person name="Sullivan W."/>
            <person name="Andreopoulos W.B."/>
            <person name="Clum A."/>
            <person name="Lindquist E."/>
            <person name="Daum C."/>
            <person name="Ramamoorthy G.K."/>
            <person name="Gryganskyi A."/>
            <person name="Culley D."/>
            <person name="Magnuson J.K."/>
            <person name="James T.Y."/>
            <person name="O'Malley M.A."/>
            <person name="Stajich J.E."/>
            <person name="Spatafora J.W."/>
            <person name="Visel A."/>
            <person name="Grigoriev I.V."/>
        </authorList>
    </citation>
    <scope>NUCLEOTIDE SEQUENCE [LARGE SCALE GENOMIC DNA]</scope>
    <source>
        <strain evidence="1 2">S4</strain>
    </source>
</reference>
<dbReference type="EMBL" id="MCFG01000325">
    <property type="protein sequence ID" value="ORX75983.1"/>
    <property type="molecule type" value="Genomic_DNA"/>
</dbReference>
<proteinExistence type="predicted"/>
<reference evidence="1 2" key="1">
    <citation type="submission" date="2016-08" db="EMBL/GenBank/DDBJ databases">
        <title>A Parts List for Fungal Cellulosomes Revealed by Comparative Genomics.</title>
        <authorList>
            <consortium name="DOE Joint Genome Institute"/>
            <person name="Haitjema C.H."/>
            <person name="Gilmore S.P."/>
            <person name="Henske J.K."/>
            <person name="Solomon K.V."/>
            <person name="De Groot R."/>
            <person name="Kuo A."/>
            <person name="Mondo S.J."/>
            <person name="Salamov A.A."/>
            <person name="Labutti K."/>
            <person name="Zhao Z."/>
            <person name="Chiniquy J."/>
            <person name="Barry K."/>
            <person name="Brewer H.M."/>
            <person name="Purvine S.O."/>
            <person name="Wright A.T."/>
            <person name="Boxma B."/>
            <person name="Van Alen T."/>
            <person name="Hackstein J.H."/>
            <person name="Baker S.E."/>
            <person name="Grigoriev I.V."/>
            <person name="O'Malley M.A."/>
        </authorList>
    </citation>
    <scope>NUCLEOTIDE SEQUENCE [LARGE SCALE GENOMIC DNA]</scope>
    <source>
        <strain evidence="1 2">S4</strain>
    </source>
</reference>
<name>A0A1Y1WR19_9FUNG</name>
<dbReference type="Proteomes" id="UP000193944">
    <property type="component" value="Unassembled WGS sequence"/>
</dbReference>
<keyword evidence="2" id="KW-1185">Reference proteome</keyword>
<protein>
    <submittedName>
        <fullName evidence="1">Uncharacterized protein</fullName>
    </submittedName>
</protein>